<proteinExistence type="predicted"/>
<protein>
    <recommendedName>
        <fullName evidence="4">FlgO domain-containing protein</fullName>
    </recommendedName>
</protein>
<evidence type="ECO:0000313" key="2">
    <source>
        <dbReference type="EMBL" id="KPJ64125.1"/>
    </source>
</evidence>
<dbReference type="AlphaFoldDB" id="A0A0S7XNP5"/>
<accession>A0A0S7XNP5</accession>
<comment type="caution">
    <text evidence="2">The sequence shown here is derived from an EMBL/GenBank/DDBJ whole genome shotgun (WGS) entry which is preliminary data.</text>
</comment>
<keyword evidence="1" id="KW-0732">Signal</keyword>
<evidence type="ECO:0008006" key="4">
    <source>
        <dbReference type="Google" id="ProtNLM"/>
    </source>
</evidence>
<feature type="signal peptide" evidence="1">
    <location>
        <begin position="1"/>
        <end position="39"/>
    </location>
</feature>
<organism evidence="2 3">
    <name type="scientific">candidate division KD3-62 bacterium DG_56</name>
    <dbReference type="NCBI Taxonomy" id="1704032"/>
    <lineage>
        <taxon>Bacteria</taxon>
        <taxon>candidate division KD3-62</taxon>
    </lineage>
</organism>
<gene>
    <name evidence="2" type="ORF">AMK68_02260</name>
</gene>
<name>A0A0S7XNP5_9BACT</name>
<feature type="chain" id="PRO_5006640165" description="FlgO domain-containing protein" evidence="1">
    <location>
        <begin position="40"/>
        <end position="639"/>
    </location>
</feature>
<evidence type="ECO:0000313" key="3">
    <source>
        <dbReference type="Proteomes" id="UP000052020"/>
    </source>
</evidence>
<dbReference type="Proteomes" id="UP000052020">
    <property type="component" value="Unassembled WGS sequence"/>
</dbReference>
<sequence length="639" mass="67892">MHKLTRGAWGRLLAVGTCFTFVMTTLLASLAVAPPTAQAQIGGLEPTVKPPPRAAVVEFKAPPGAMLGRRAADAVSVALRDMEMRGAPYAPEPADAVATALQELGLAPPLEREGQQQLGEQLAVKWVISGEVRQANVARGKAEVDLLVTVLSVESGDYATGALVRASSPVPPGYRGDHDILIDKALATAARDATRLAAAGKIPEATVLMVFGRNDVQLSAGKPAGLLRGMRLALLRLVEGHWRRVGTLEVTRSGNHDASAAIIAAPRGIQTNDRVMAIWEPSKAEIGMVTKPEKKRKPSLQKGLLALLAVGAAFLIGSRHKDRPDRQVSSTPTACALVDGDGVVISWSPPDDNVVAVEIWRIAGGDRMPVAVVGRGGPLSGWFGQHRYVDTILAVPGSLCISIPEDQVEQPNIPTPLYEGTLGVGDPCDADNTETSRQIIWTPVPLVDGVPVSYQLVFIAQKVVQNAGEVGSGQQATSQWVFIEYKTSKQSNTATPLAPVTLVRPSGTTGEDPTNTEFRFTAEGDPDVALPTTGANQYVIQISRDPSFAPGQTGEYPAPPDYHRAVYPPGDDVRLFIDYSDMLTPAERAGCVQLFWRVGARNLADRCLPVAYPEDPSRAGWVFGPTTSIAMFKAGAGCT</sequence>
<dbReference type="EMBL" id="LIZY01000041">
    <property type="protein sequence ID" value="KPJ64125.1"/>
    <property type="molecule type" value="Genomic_DNA"/>
</dbReference>
<reference evidence="2 3" key="1">
    <citation type="journal article" date="2015" name="Microbiome">
        <title>Genomic resolution of linkages in carbon, nitrogen, and sulfur cycling among widespread estuary sediment bacteria.</title>
        <authorList>
            <person name="Baker B.J."/>
            <person name="Lazar C.S."/>
            <person name="Teske A.P."/>
            <person name="Dick G.J."/>
        </authorList>
    </citation>
    <scope>NUCLEOTIDE SEQUENCE [LARGE SCALE GENOMIC DNA]</scope>
    <source>
        <strain evidence="2">DG_56</strain>
    </source>
</reference>
<evidence type="ECO:0000256" key="1">
    <source>
        <dbReference type="SAM" id="SignalP"/>
    </source>
</evidence>